<evidence type="ECO:0000256" key="1">
    <source>
        <dbReference type="SAM" id="MobiDB-lite"/>
    </source>
</evidence>
<feature type="non-terminal residue" evidence="2">
    <location>
        <position position="24"/>
    </location>
</feature>
<organism evidence="2">
    <name type="scientific">marine sediment metagenome</name>
    <dbReference type="NCBI Taxonomy" id="412755"/>
    <lineage>
        <taxon>unclassified sequences</taxon>
        <taxon>metagenomes</taxon>
        <taxon>ecological metagenomes</taxon>
    </lineage>
</organism>
<feature type="region of interest" description="Disordered" evidence="1">
    <location>
        <begin position="1"/>
        <end position="24"/>
    </location>
</feature>
<sequence length="24" mass="2873">MKEIEMFNTKGLMSSLTDEWRTPQ</sequence>
<comment type="caution">
    <text evidence="2">The sequence shown here is derived from an EMBL/GenBank/DDBJ whole genome shotgun (WGS) entry which is preliminary data.</text>
</comment>
<proteinExistence type="predicted"/>
<name>A0A0F8ZR15_9ZZZZ</name>
<dbReference type="AlphaFoldDB" id="A0A0F8ZR15"/>
<protein>
    <submittedName>
        <fullName evidence="2">Uncharacterized protein</fullName>
    </submittedName>
</protein>
<gene>
    <name evidence="2" type="ORF">LCGC14_2664130</name>
</gene>
<accession>A0A0F8ZR15</accession>
<reference evidence="2" key="1">
    <citation type="journal article" date="2015" name="Nature">
        <title>Complex archaea that bridge the gap between prokaryotes and eukaryotes.</title>
        <authorList>
            <person name="Spang A."/>
            <person name="Saw J.H."/>
            <person name="Jorgensen S.L."/>
            <person name="Zaremba-Niedzwiedzka K."/>
            <person name="Martijn J."/>
            <person name="Lind A.E."/>
            <person name="van Eijk R."/>
            <person name="Schleper C."/>
            <person name="Guy L."/>
            <person name="Ettema T.J."/>
        </authorList>
    </citation>
    <scope>NUCLEOTIDE SEQUENCE</scope>
</reference>
<evidence type="ECO:0000313" key="2">
    <source>
        <dbReference type="EMBL" id="KKK96298.1"/>
    </source>
</evidence>
<dbReference type="EMBL" id="LAZR01046543">
    <property type="protein sequence ID" value="KKK96298.1"/>
    <property type="molecule type" value="Genomic_DNA"/>
</dbReference>